<dbReference type="Pfam" id="PF13556">
    <property type="entry name" value="HTH_30"/>
    <property type="match status" value="1"/>
</dbReference>
<evidence type="ECO:0000259" key="4">
    <source>
        <dbReference type="Pfam" id="PF17853"/>
    </source>
</evidence>
<dbReference type="PANTHER" id="PTHR33744:SF1">
    <property type="entry name" value="DNA-BINDING TRANSCRIPTIONAL ACTIVATOR ADER"/>
    <property type="match status" value="1"/>
</dbReference>
<reference evidence="5 6" key="1">
    <citation type="journal article" date="2012" name="J. Bacteriol.">
        <title>Draft genome of Streptomyces tsukubaensis NRRL 18488, the producer of the clinically important immunosuppressant tacrolimus (FK506).</title>
        <authorList>
            <person name="Barreiro C."/>
            <person name="Prieto C."/>
            <person name="Sola-Landa A."/>
            <person name="Solera E."/>
            <person name="Martinez-Castro M."/>
            <person name="Perez-Redondo R."/>
            <person name="Garcia-Estrada C."/>
            <person name="Aparicio J.F."/>
            <person name="Fernandez-Martinez L.T."/>
            <person name="Santos-Aberturas J."/>
            <person name="Salehi-Najafabadi Z."/>
            <person name="Rodriguez-Garcia A."/>
            <person name="Tauch A."/>
            <person name="Martin J.F."/>
        </authorList>
    </citation>
    <scope>NUCLEOTIDE SEQUENCE [LARGE SCALE GENOMIC DNA]</scope>
    <source>
        <strain evidence="6">DSM 42081 / NBRC 108919 / NRRL 18488 / 9993</strain>
    </source>
</reference>
<dbReference type="Gene3D" id="1.10.10.2840">
    <property type="entry name" value="PucR C-terminal helix-turn-helix domain"/>
    <property type="match status" value="1"/>
</dbReference>
<evidence type="ECO:0008006" key="7">
    <source>
        <dbReference type="Google" id="ProtNLM"/>
    </source>
</evidence>
<dbReference type="InterPro" id="IPR041522">
    <property type="entry name" value="CdaR_GGDEF"/>
</dbReference>
<evidence type="ECO:0000313" key="6">
    <source>
        <dbReference type="Proteomes" id="UP000005940"/>
    </source>
</evidence>
<dbReference type="InterPro" id="IPR025736">
    <property type="entry name" value="PucR_C-HTH_dom"/>
</dbReference>
<name>A0A7G3U857_STRT9</name>
<accession>A0A7G3U857</accession>
<comment type="similarity">
    <text evidence="1">Belongs to the CdaR family.</text>
</comment>
<dbReference type="PANTHER" id="PTHR33744">
    <property type="entry name" value="CARBOHYDRATE DIACID REGULATOR"/>
    <property type="match status" value="1"/>
</dbReference>
<evidence type="ECO:0000313" key="5">
    <source>
        <dbReference type="EMBL" id="QKM66168.1"/>
    </source>
</evidence>
<dbReference type="EMBL" id="CP029159">
    <property type="protein sequence ID" value="QKM66168.1"/>
    <property type="molecule type" value="Genomic_DNA"/>
</dbReference>
<feature type="domain" description="PucR C-terminal helix-turn-helix" evidence="3">
    <location>
        <begin position="444"/>
        <end position="499"/>
    </location>
</feature>
<dbReference type="InterPro" id="IPR051448">
    <property type="entry name" value="CdaR-like_regulators"/>
</dbReference>
<proteinExistence type="inferred from homology"/>
<feature type="region of interest" description="Disordered" evidence="2">
    <location>
        <begin position="55"/>
        <end position="82"/>
    </location>
</feature>
<gene>
    <name evidence="5" type="ORF">STSU_002315</name>
</gene>
<dbReference type="AlphaFoldDB" id="A0A7G3U857"/>
<dbReference type="Proteomes" id="UP000005940">
    <property type="component" value="Chromosome"/>
</dbReference>
<organism evidence="5 6">
    <name type="scientific">Streptomyces tsukubensis (strain DSM 42081 / NBRC 108919 / NRRL 18488 / 9993)</name>
    <dbReference type="NCBI Taxonomy" id="1114943"/>
    <lineage>
        <taxon>Bacteria</taxon>
        <taxon>Bacillati</taxon>
        <taxon>Actinomycetota</taxon>
        <taxon>Actinomycetes</taxon>
        <taxon>Kitasatosporales</taxon>
        <taxon>Streptomycetaceae</taxon>
        <taxon>Streptomyces</taxon>
    </lineage>
</organism>
<dbReference type="InterPro" id="IPR042070">
    <property type="entry name" value="PucR_C-HTH_sf"/>
</dbReference>
<protein>
    <recommendedName>
        <fullName evidence="7">PucR family transcriptional regulator</fullName>
    </recommendedName>
</protein>
<evidence type="ECO:0000259" key="3">
    <source>
        <dbReference type="Pfam" id="PF13556"/>
    </source>
</evidence>
<sequence length="523" mass="54785">MPRRADRVDGPRRRLAAARLHRGRHPARCGGGGPADGLRRTRRPAVRRVRCRCRTHRRRTRPPARGGEPPLTGRPVDDATGAGVRTRALLGTLEPAGQGALTGVMVDPSLLAESLARTGGGPTGWAVETAAALHRDLTRRNRASGRPGLPGGARFVEALALWAVMALHGVCEPPAALTGEIDRVAGECAQTGTSPDAVLTCLRTAHAGLSSAFFGRCTETVGAVDQPAVMRELSVRLFDAVEAVASLVAERWTALPAERLNEPRARSAALVRSVLAGGPVPPAASLTARLGYDLGGRHIALVLWCREHPGTGCATTLEGRARALLERAGSSSVLVVPSGPCGLWAWGGGAVDDRALREAPAPHAAGVHTAVSLPGRGVPGFREAHEQARAVERLARAAGTAPAVHDYTSVELALLLGADLGRAAEFVARELGPLTAGGAAVSALRTTVKSYLDHERSLSTASRELHVARNTVAYRVKKAEVLLGRSLRTEHLRLHVALQLAETLGTAVLAAPGAAERPAPRPR</sequence>
<evidence type="ECO:0000256" key="2">
    <source>
        <dbReference type="SAM" id="MobiDB-lite"/>
    </source>
</evidence>
<keyword evidence="6" id="KW-1185">Reference proteome</keyword>
<feature type="region of interest" description="Disordered" evidence="2">
    <location>
        <begin position="19"/>
        <end position="43"/>
    </location>
</feature>
<dbReference type="Pfam" id="PF17853">
    <property type="entry name" value="GGDEF_2"/>
    <property type="match status" value="1"/>
</dbReference>
<evidence type="ECO:0000256" key="1">
    <source>
        <dbReference type="ARBA" id="ARBA00006754"/>
    </source>
</evidence>
<feature type="domain" description="CdaR GGDEF-like" evidence="4">
    <location>
        <begin position="283"/>
        <end position="392"/>
    </location>
</feature>